<evidence type="ECO:0000313" key="3">
    <source>
        <dbReference type="Proteomes" id="UP000036261"/>
    </source>
</evidence>
<dbReference type="EMBL" id="LFND01000003">
    <property type="protein sequence ID" value="KMQ64860.1"/>
    <property type="molecule type" value="Genomic_DNA"/>
</dbReference>
<dbReference type="InterPro" id="IPR050491">
    <property type="entry name" value="AmpC-like"/>
</dbReference>
<evidence type="ECO:0000313" key="2">
    <source>
        <dbReference type="EMBL" id="KMQ64860.1"/>
    </source>
</evidence>
<gene>
    <name evidence="2" type="ORF">ACM46_11620</name>
</gene>
<keyword evidence="3" id="KW-1185">Reference proteome</keyword>
<evidence type="ECO:0000259" key="1">
    <source>
        <dbReference type="Pfam" id="PF00144"/>
    </source>
</evidence>
<protein>
    <recommendedName>
        <fullName evidence="1">Beta-lactamase-related domain-containing protein</fullName>
    </recommendedName>
</protein>
<organism evidence="2 3">
    <name type="scientific">Chryseobacterium angstadtii</name>
    <dbReference type="NCBI Taxonomy" id="558151"/>
    <lineage>
        <taxon>Bacteria</taxon>
        <taxon>Pseudomonadati</taxon>
        <taxon>Bacteroidota</taxon>
        <taxon>Flavobacteriia</taxon>
        <taxon>Flavobacteriales</taxon>
        <taxon>Weeksellaceae</taxon>
        <taxon>Chryseobacterium group</taxon>
        <taxon>Chryseobacterium</taxon>
    </lineage>
</organism>
<dbReference type="Pfam" id="PF00144">
    <property type="entry name" value="Beta-lactamase"/>
    <property type="match status" value="1"/>
</dbReference>
<dbReference type="SUPFAM" id="SSF56601">
    <property type="entry name" value="beta-lactamase/transpeptidase-like"/>
    <property type="match status" value="1"/>
</dbReference>
<accession>A0A0J7L727</accession>
<dbReference type="PATRIC" id="fig|558151.6.peg.2457"/>
<dbReference type="RefSeq" id="WP_048506798.1">
    <property type="nucleotide sequence ID" value="NZ_LFND01000003.1"/>
</dbReference>
<dbReference type="Gene3D" id="3.40.710.10">
    <property type="entry name" value="DD-peptidase/beta-lactamase superfamily"/>
    <property type="match status" value="1"/>
</dbReference>
<feature type="domain" description="Beta-lactamase-related" evidence="1">
    <location>
        <begin position="29"/>
        <end position="325"/>
    </location>
</feature>
<dbReference type="PANTHER" id="PTHR46825:SF9">
    <property type="entry name" value="BETA-LACTAMASE-RELATED DOMAIN-CONTAINING PROTEIN"/>
    <property type="match status" value="1"/>
</dbReference>
<dbReference type="Proteomes" id="UP000036261">
    <property type="component" value="Unassembled WGS sequence"/>
</dbReference>
<dbReference type="InterPro" id="IPR001466">
    <property type="entry name" value="Beta-lactam-related"/>
</dbReference>
<dbReference type="InterPro" id="IPR012338">
    <property type="entry name" value="Beta-lactam/transpept-like"/>
</dbReference>
<name>A0A0J7L727_9FLAO</name>
<sequence length="341" mass="38206">MRTSIFSVLTGFALVLQLSSCKKNSLDIVKEYSDKGEFNGSVVIVENGKTVCDMAFGLSNREKNIQLDKTTPIYIASLSKTFTAVSVMLLQQKGLLNYDDKASKYIHLPEYAQNVSIRQLLNHTSGIKDYETIISDKKGLTNQDVLNWLNSLDKLQFASGSSFEYSNSGYIILSSIIEKVSGQPYGTFLSENIFVPLGMKNTWVYDSSTVHKNRATGYNQKKQPDDYSILTTGDGGIYSTPEDLYLFDQALRNFKLINKNNTSLMYSPPQLSNGKVSGYGFGWFIEEDEGRKTVSHTGGLNGFRAVFWRDLQRNCSIIALTNQGDAFPLDNFLHDIKKTIQ</sequence>
<comment type="caution">
    <text evidence="2">The sequence shown here is derived from an EMBL/GenBank/DDBJ whole genome shotgun (WGS) entry which is preliminary data.</text>
</comment>
<dbReference type="AlphaFoldDB" id="A0A0J7L727"/>
<dbReference type="OrthoDB" id="9793489at2"/>
<dbReference type="STRING" id="558151.ACM46_11620"/>
<dbReference type="PANTHER" id="PTHR46825">
    <property type="entry name" value="D-ALANYL-D-ALANINE-CARBOXYPEPTIDASE/ENDOPEPTIDASE AMPH"/>
    <property type="match status" value="1"/>
</dbReference>
<proteinExistence type="predicted"/>
<reference evidence="2 3" key="1">
    <citation type="journal article" date="2013" name="Int. J. Syst. Evol. Microbiol.">
        <title>Chryseobacterium angstadtii sp. nov., isolated from a newt tank.</title>
        <authorList>
            <person name="Kirk K.E."/>
            <person name="Hoffman J.A."/>
            <person name="Smith K.A."/>
            <person name="Strahan B.L."/>
            <person name="Failor K.C."/>
            <person name="Krebs J.E."/>
            <person name="Gale A.N."/>
            <person name="Do T.D."/>
            <person name="Sontag T.C."/>
            <person name="Batties A.M."/>
            <person name="Mistiszyn K."/>
            <person name="Newman J.D."/>
        </authorList>
    </citation>
    <scope>NUCLEOTIDE SEQUENCE [LARGE SCALE GENOMIC DNA]</scope>
    <source>
        <strain evidence="2 3">KM</strain>
    </source>
</reference>